<feature type="compositionally biased region" description="Gly residues" evidence="1">
    <location>
        <begin position="78"/>
        <end position="89"/>
    </location>
</feature>
<feature type="compositionally biased region" description="Low complexity" evidence="1">
    <location>
        <begin position="33"/>
        <end position="77"/>
    </location>
</feature>
<sequence length="526" mass="55807">MNLSRLLYVLLVAFLTSDVVLCRRGGGGGGRASSGRMSSGSSRSSYGSSSSSGSSYGRVSSSSGSTATRYGSSAPSGSGSGFSSGGGFGSSRSGIPSGTAYRAQSRTMARLSARPGVGRSSAARPQAQIPRATQSQPTKVVYSTTYVNNYGSSYGRSGYGGGSMLLAGGAGLIGGMYLGSVMSRMSHPYGYGYGGGYGYPSPYSTYVPYRNHYGSYYETTTPSPLINTNQAALNVPVAPKKDVDLCTLARWNRELPFAEMPNMIIEFLANDTVSNATTSEKARFVYDFFKSSTDAYAAYDSASDIFTIPSGYDLSQCNFGSTQNFNPTSPAGNVEEPILTAARAIINTYSNASKDADALKDVVDAAKLCLPRGGVVSQPQVLPCLDFTLNPDQLLKLEEPHSIFGSGEICRRSLNPDMFKCVPAASEAGACKLEHLVALNAFARNYYLCSSELEKDTMDRIEASRLSDNGYYGSAPRAFGSSILMLWTASLLVSRRCLGAAELFLPREISNLLSSIILVTLDEKVL</sequence>
<feature type="chain" id="PRO_5012303231" evidence="2">
    <location>
        <begin position="23"/>
        <end position="526"/>
    </location>
</feature>
<proteinExistence type="predicted"/>
<feature type="region of interest" description="Disordered" evidence="1">
    <location>
        <begin position="26"/>
        <end position="136"/>
    </location>
</feature>
<evidence type="ECO:0000313" key="4">
    <source>
        <dbReference type="Proteomes" id="UP000192578"/>
    </source>
</evidence>
<comment type="caution">
    <text evidence="3">The sequence shown here is derived from an EMBL/GenBank/DDBJ whole genome shotgun (WGS) entry which is preliminary data.</text>
</comment>
<gene>
    <name evidence="3" type="ORF">BV898_11900</name>
</gene>
<keyword evidence="2" id="KW-0732">Signal</keyword>
<evidence type="ECO:0000313" key="3">
    <source>
        <dbReference type="EMBL" id="OQV13905.1"/>
    </source>
</evidence>
<feature type="signal peptide" evidence="2">
    <location>
        <begin position="1"/>
        <end position="22"/>
    </location>
</feature>
<dbReference type="OrthoDB" id="10068062at2759"/>
<name>A0A1W0WFB6_HYPEX</name>
<evidence type="ECO:0000256" key="2">
    <source>
        <dbReference type="SAM" id="SignalP"/>
    </source>
</evidence>
<keyword evidence="4" id="KW-1185">Reference proteome</keyword>
<evidence type="ECO:0000256" key="1">
    <source>
        <dbReference type="SAM" id="MobiDB-lite"/>
    </source>
</evidence>
<reference evidence="4" key="1">
    <citation type="submission" date="2017-01" db="EMBL/GenBank/DDBJ databases">
        <title>Comparative genomics of anhydrobiosis in the tardigrade Hypsibius dujardini.</title>
        <authorList>
            <person name="Yoshida Y."/>
            <person name="Koutsovoulos G."/>
            <person name="Laetsch D."/>
            <person name="Stevens L."/>
            <person name="Kumar S."/>
            <person name="Horikawa D."/>
            <person name="Ishino K."/>
            <person name="Komine S."/>
            <person name="Tomita M."/>
            <person name="Blaxter M."/>
            <person name="Arakawa K."/>
        </authorList>
    </citation>
    <scope>NUCLEOTIDE SEQUENCE [LARGE SCALE GENOMIC DNA]</scope>
    <source>
        <strain evidence="4">Z151</strain>
    </source>
</reference>
<protein>
    <submittedName>
        <fullName evidence="3">Uncharacterized protein</fullName>
    </submittedName>
</protein>
<dbReference type="EMBL" id="MTYJ01000114">
    <property type="protein sequence ID" value="OQV13905.1"/>
    <property type="molecule type" value="Genomic_DNA"/>
</dbReference>
<organism evidence="3 4">
    <name type="scientific">Hypsibius exemplaris</name>
    <name type="common">Freshwater tardigrade</name>
    <dbReference type="NCBI Taxonomy" id="2072580"/>
    <lineage>
        <taxon>Eukaryota</taxon>
        <taxon>Metazoa</taxon>
        <taxon>Ecdysozoa</taxon>
        <taxon>Tardigrada</taxon>
        <taxon>Eutardigrada</taxon>
        <taxon>Parachela</taxon>
        <taxon>Hypsibioidea</taxon>
        <taxon>Hypsibiidae</taxon>
        <taxon>Hypsibius</taxon>
    </lineage>
</organism>
<dbReference type="AlphaFoldDB" id="A0A1W0WFB6"/>
<dbReference type="Proteomes" id="UP000192578">
    <property type="component" value="Unassembled WGS sequence"/>
</dbReference>
<accession>A0A1W0WFB6</accession>